<gene>
    <name evidence="1" type="ORF">B0J11DRAFT_53696</name>
</gene>
<protein>
    <submittedName>
        <fullName evidence="1">Uncharacterized protein</fullName>
    </submittedName>
</protein>
<dbReference type="EMBL" id="JAGMWT010000010">
    <property type="protein sequence ID" value="KAH7120987.1"/>
    <property type="molecule type" value="Genomic_DNA"/>
</dbReference>
<organism evidence="1 2">
    <name type="scientific">Dendryphion nanum</name>
    <dbReference type="NCBI Taxonomy" id="256645"/>
    <lineage>
        <taxon>Eukaryota</taxon>
        <taxon>Fungi</taxon>
        <taxon>Dikarya</taxon>
        <taxon>Ascomycota</taxon>
        <taxon>Pezizomycotina</taxon>
        <taxon>Dothideomycetes</taxon>
        <taxon>Pleosporomycetidae</taxon>
        <taxon>Pleosporales</taxon>
        <taxon>Torulaceae</taxon>
        <taxon>Dendryphion</taxon>
    </lineage>
</organism>
<sequence length="237" mass="26083">MFTNSPYSTVKAHCATQSNYASHSSRAKTTTSIIPRDNISTCPPSQCACLLSQTRLHSRLATLQRRTLPALRPTAAPFPITMSSLVTIAFHKQKGFPKKQLQAIHVHRIRITQVSNQQLNSPISAIQSHMPFPKIPIQTSHFDSTPSSSPAIPLTPHLTQSLSPSSFHLSLRPLQIPPRTKTLAPLGTVIDSSIPVRHPHPNLALSTGSIQRERKGNVHTRWRPGSEVLNRCYGHGS</sequence>
<name>A0A9P9DL66_9PLEO</name>
<proteinExistence type="predicted"/>
<dbReference type="AlphaFoldDB" id="A0A9P9DL66"/>
<comment type="caution">
    <text evidence="1">The sequence shown here is derived from an EMBL/GenBank/DDBJ whole genome shotgun (WGS) entry which is preliminary data.</text>
</comment>
<keyword evidence="2" id="KW-1185">Reference proteome</keyword>
<evidence type="ECO:0000313" key="1">
    <source>
        <dbReference type="EMBL" id="KAH7120987.1"/>
    </source>
</evidence>
<accession>A0A9P9DL66</accession>
<evidence type="ECO:0000313" key="2">
    <source>
        <dbReference type="Proteomes" id="UP000700596"/>
    </source>
</evidence>
<reference evidence="1" key="1">
    <citation type="journal article" date="2021" name="Nat. Commun.">
        <title>Genetic determinants of endophytism in the Arabidopsis root mycobiome.</title>
        <authorList>
            <person name="Mesny F."/>
            <person name="Miyauchi S."/>
            <person name="Thiergart T."/>
            <person name="Pickel B."/>
            <person name="Atanasova L."/>
            <person name="Karlsson M."/>
            <person name="Huettel B."/>
            <person name="Barry K.W."/>
            <person name="Haridas S."/>
            <person name="Chen C."/>
            <person name="Bauer D."/>
            <person name="Andreopoulos W."/>
            <person name="Pangilinan J."/>
            <person name="LaButti K."/>
            <person name="Riley R."/>
            <person name="Lipzen A."/>
            <person name="Clum A."/>
            <person name="Drula E."/>
            <person name="Henrissat B."/>
            <person name="Kohler A."/>
            <person name="Grigoriev I.V."/>
            <person name="Martin F.M."/>
            <person name="Hacquard S."/>
        </authorList>
    </citation>
    <scope>NUCLEOTIDE SEQUENCE</scope>
    <source>
        <strain evidence="1">MPI-CAGE-CH-0243</strain>
    </source>
</reference>
<dbReference type="Proteomes" id="UP000700596">
    <property type="component" value="Unassembled WGS sequence"/>
</dbReference>